<comment type="subcellular location">
    <subcellularLocation>
        <location evidence="2">Cytoplasm</location>
    </subcellularLocation>
</comment>
<evidence type="ECO:0000256" key="3">
    <source>
        <dbReference type="ARBA" id="ARBA00010200"/>
    </source>
</evidence>
<dbReference type="RefSeq" id="XP_014677265.1">
    <property type="nucleotide sequence ID" value="XM_014821779.1"/>
</dbReference>
<evidence type="ECO:0000256" key="6">
    <source>
        <dbReference type="ARBA" id="ARBA00022438"/>
    </source>
</evidence>
<evidence type="ECO:0000256" key="2">
    <source>
        <dbReference type="ARBA" id="ARBA00004496"/>
    </source>
</evidence>
<evidence type="ECO:0000256" key="10">
    <source>
        <dbReference type="ARBA" id="ARBA00022801"/>
    </source>
</evidence>
<organism evidence="16 18">
    <name type="scientific">Priapulus caudatus</name>
    <name type="common">Priapulid worm</name>
    <dbReference type="NCBI Taxonomy" id="37621"/>
    <lineage>
        <taxon>Eukaryota</taxon>
        <taxon>Metazoa</taxon>
        <taxon>Ecdysozoa</taxon>
        <taxon>Scalidophora</taxon>
        <taxon>Priapulida</taxon>
        <taxon>Priapulimorpha</taxon>
        <taxon>Priapulimorphida</taxon>
        <taxon>Priapulidae</taxon>
        <taxon>Priapulus</taxon>
    </lineage>
</organism>
<evidence type="ECO:0000313" key="17">
    <source>
        <dbReference type="RefSeq" id="XP_014677265.1"/>
    </source>
</evidence>
<evidence type="ECO:0000256" key="5">
    <source>
        <dbReference type="ARBA" id="ARBA00014713"/>
    </source>
</evidence>
<dbReference type="EC" id="3.4.14.4" evidence="4 15"/>
<keyword evidence="8 15" id="KW-0645">Protease</keyword>
<keyword evidence="7 15" id="KW-0963">Cytoplasm</keyword>
<dbReference type="Gene3D" id="3.30.540.30">
    <property type="match status" value="3"/>
</dbReference>
<dbReference type="PANTHER" id="PTHR23422:SF11">
    <property type="entry name" value="DIPEPTIDYL PEPTIDASE 3"/>
    <property type="match status" value="1"/>
</dbReference>
<evidence type="ECO:0000313" key="18">
    <source>
        <dbReference type="RefSeq" id="XP_014677273.1"/>
    </source>
</evidence>
<dbReference type="Pfam" id="PF03571">
    <property type="entry name" value="Peptidase_M49"/>
    <property type="match status" value="1"/>
</dbReference>
<dbReference type="PANTHER" id="PTHR23422">
    <property type="entry name" value="DIPEPTIDYL PEPTIDASE III-RELATED"/>
    <property type="match status" value="1"/>
</dbReference>
<evidence type="ECO:0000256" key="9">
    <source>
        <dbReference type="ARBA" id="ARBA00022723"/>
    </source>
</evidence>
<dbReference type="PIRSF" id="PIRSF007828">
    <property type="entry name" value="Dipeptidyl-peptidase_III"/>
    <property type="match status" value="1"/>
</dbReference>
<evidence type="ECO:0000256" key="11">
    <source>
        <dbReference type="ARBA" id="ARBA00022833"/>
    </source>
</evidence>
<dbReference type="GeneID" id="106817129"/>
<evidence type="ECO:0000256" key="8">
    <source>
        <dbReference type="ARBA" id="ARBA00022670"/>
    </source>
</evidence>
<evidence type="ECO:0000256" key="7">
    <source>
        <dbReference type="ARBA" id="ARBA00022490"/>
    </source>
</evidence>
<comment type="similarity">
    <text evidence="3 15">Belongs to the peptidase M49 family.</text>
</comment>
<evidence type="ECO:0000256" key="14">
    <source>
        <dbReference type="ARBA" id="ARBA00032119"/>
    </source>
</evidence>
<keyword evidence="11 15" id="KW-0862">Zinc</keyword>
<reference evidence="17 18" key="1">
    <citation type="submission" date="2025-05" db="UniProtKB">
        <authorList>
            <consortium name="RefSeq"/>
        </authorList>
    </citation>
    <scope>IDENTIFICATION</scope>
</reference>
<dbReference type="Proteomes" id="UP000695022">
    <property type="component" value="Unplaced"/>
</dbReference>
<dbReference type="InterPro" id="IPR005317">
    <property type="entry name" value="Dipeptidyl-peptase3"/>
</dbReference>
<keyword evidence="16" id="KW-1185">Reference proteome</keyword>
<keyword evidence="9 15" id="KW-0479">Metal-binding</keyword>
<evidence type="ECO:0000256" key="4">
    <source>
        <dbReference type="ARBA" id="ARBA00012063"/>
    </source>
</evidence>
<gene>
    <name evidence="17 18" type="primary">LOC106817129</name>
</gene>
<evidence type="ECO:0000256" key="13">
    <source>
        <dbReference type="ARBA" id="ARBA00031288"/>
    </source>
</evidence>
<protein>
    <recommendedName>
        <fullName evidence="5 15">Dipeptidyl peptidase 3</fullName>
        <ecNumber evidence="4 15">3.4.14.4</ecNumber>
    </recommendedName>
    <alternativeName>
        <fullName evidence="13 15">Dipeptidyl aminopeptidase III</fullName>
    </alternativeName>
    <alternativeName>
        <fullName evidence="14 15">Dipeptidyl peptidase III</fullName>
    </alternativeName>
</protein>
<keyword evidence="6 15" id="KW-0031">Aminopeptidase</keyword>
<proteinExistence type="inferred from homology"/>
<accession>A0ABM1EYK2</accession>
<comment type="catalytic activity">
    <reaction evidence="1 15">
        <text>Release of an N-terminal dipeptide from a peptide comprising four or more residues, with broad specificity. Also acts on dipeptidyl 2-naphthylamides.</text>
        <dbReference type="EC" id="3.4.14.4"/>
    </reaction>
</comment>
<name>A0ABM1EYK2_PRICU</name>
<dbReference type="RefSeq" id="XP_014677273.1">
    <property type="nucleotide sequence ID" value="XM_014821787.1"/>
</dbReference>
<keyword evidence="12 15" id="KW-0482">Metalloprotease</keyword>
<evidence type="ECO:0000313" key="16">
    <source>
        <dbReference type="Proteomes" id="UP000695022"/>
    </source>
</evidence>
<comment type="cofactor">
    <cofactor evidence="15">
        <name>Zn(2+)</name>
        <dbReference type="ChEBI" id="CHEBI:29105"/>
    </cofactor>
    <text evidence="15">Binds 1 zinc ion per subunit.</text>
</comment>
<evidence type="ECO:0000256" key="15">
    <source>
        <dbReference type="PIRNR" id="PIRNR007828"/>
    </source>
</evidence>
<evidence type="ECO:0000256" key="1">
    <source>
        <dbReference type="ARBA" id="ARBA00001336"/>
    </source>
</evidence>
<evidence type="ECO:0000256" key="12">
    <source>
        <dbReference type="ARBA" id="ARBA00023049"/>
    </source>
</evidence>
<keyword evidence="10 15" id="KW-0378">Hydrolase</keyword>
<dbReference type="InterPro" id="IPR039461">
    <property type="entry name" value="Peptidase_M49"/>
</dbReference>
<sequence>MSSQYVLPNSSPVVNLDCLVAFNCLSAKEKLYTHYLSKAAWHGGLVVLFQTSPESPIIFVLLQKLFRAQPLDELKKLALGPACGFNQDEWQALLVYTSGLYANMGNYKGFGDTKFVPGTPQDKLKTLIWKSAAYISCPEMIENLWSWCGKRMYSLAEKELQLGLGDEGTTTYFSANCTMEDAKLVQKFLDAKAISPYNSRVFKTINDGKPHYDVRLASVNTPDLVEQSETADRVNHLGASEFEGTSFSVSCGDYSALMAYVATNLKKAKDHAANETEEAMLQSYIDSFTTSSLQAHKDGSRLWIKDKGPIVETYIGFIETYRDPIGVRGEFEGFVAIVNKEMSQKFASLVENAETFLPMLPWGNDYEKDRFLRPDFTSLDVVTFSGSGIPAGINIPNYDEIRQNEGFKNVSLGNVLSAGYKEEKVTFLSAGDVELYKLLKAPSFEVQVGLHELLGHGSGKLFSEKTDGIRNFDSEKIKDLETGEKISSWYAPGETYDSKFQVISSTYEECRAECVGLYLCLEPCILKIFAHEGDKAQDIIYVNWLNMVRAGVLGLEFYTPKTKKWRQAHMQARYVILRVLLEAGEGLVSVTKTNGEDGQPDLLVSLDRSKINSVGKAAIAKFLQRLQTYKSTGDLVRAEAMYVAYATVSDEGDTPFLCYRSIVMNRKQPRKLFVQHNTSVTSDESSVNISTYESSPEGLIQSFIERFTSTDVDDAIIDLWKKDQPNFPTE</sequence>